<dbReference type="SUPFAM" id="SSF53756">
    <property type="entry name" value="UDP-Glycosyltransferase/glycogen phosphorylase"/>
    <property type="match status" value="1"/>
</dbReference>
<comment type="pathway">
    <text evidence="2">Protein modification; protein glycosylation.</text>
</comment>
<accession>A0A4S3IZA4</accession>
<evidence type="ECO:0000256" key="2">
    <source>
        <dbReference type="ARBA" id="ARBA00004922"/>
    </source>
</evidence>
<evidence type="ECO:0000256" key="6">
    <source>
        <dbReference type="ARBA" id="ARBA00022989"/>
    </source>
</evidence>
<dbReference type="PANTHER" id="PTHR45918">
    <property type="entry name" value="ALPHA-1,3/1,6-MANNOSYLTRANSFERASE ALG2"/>
    <property type="match status" value="1"/>
</dbReference>
<protein>
    <recommendedName>
        <fullName evidence="8">Glycosyltransferase subfamily 4-like N-terminal domain-containing protein</fullName>
    </recommendedName>
</protein>
<dbReference type="AlphaFoldDB" id="A0A4S3IZA4"/>
<dbReference type="PANTHER" id="PTHR45918:SF1">
    <property type="entry name" value="ALPHA-1,3_1,6-MANNOSYLTRANSFERASE ALG2"/>
    <property type="match status" value="1"/>
</dbReference>
<keyword evidence="3" id="KW-0808">Transferase</keyword>
<feature type="domain" description="Glycosyltransferase subfamily 4-like N-terminal" evidence="8">
    <location>
        <begin position="18"/>
        <end position="62"/>
    </location>
</feature>
<dbReference type="Gene3D" id="3.40.50.2000">
    <property type="entry name" value="Glycogen Phosphorylase B"/>
    <property type="match status" value="1"/>
</dbReference>
<dbReference type="EMBL" id="SOSA01001057">
    <property type="protein sequence ID" value="THC87749.1"/>
    <property type="molecule type" value="Genomic_DNA"/>
</dbReference>
<name>A0A4S3IZA4_9EURO</name>
<dbReference type="GO" id="GO:0004378">
    <property type="term" value="F:GDP-Man:Man(1)GlcNAc(2)-PP-Dol alpha-1,3-mannosyltransferase activity"/>
    <property type="evidence" value="ECO:0007669"/>
    <property type="project" value="InterPro"/>
</dbReference>
<dbReference type="GO" id="GO:0005789">
    <property type="term" value="C:endoplasmic reticulum membrane"/>
    <property type="evidence" value="ECO:0007669"/>
    <property type="project" value="UniProtKB-SubCell"/>
</dbReference>
<gene>
    <name evidence="9" type="ORF">EYZ11_012806</name>
</gene>
<dbReference type="STRING" id="1220188.A0A4S3IZA4"/>
<dbReference type="InterPro" id="IPR028098">
    <property type="entry name" value="Glyco_trans_4-like_N"/>
</dbReference>
<dbReference type="Proteomes" id="UP000308092">
    <property type="component" value="Unassembled WGS sequence"/>
</dbReference>
<evidence type="ECO:0000256" key="1">
    <source>
        <dbReference type="ARBA" id="ARBA00004586"/>
    </source>
</evidence>
<comment type="caution">
    <text evidence="9">The sequence shown here is derived from an EMBL/GenBank/DDBJ whole genome shotgun (WGS) entry which is preliminary data.</text>
</comment>
<keyword evidence="6" id="KW-1133">Transmembrane helix</keyword>
<comment type="subcellular location">
    <subcellularLocation>
        <location evidence="1">Endoplasmic reticulum membrane</location>
    </subcellularLocation>
</comment>
<evidence type="ECO:0000313" key="9">
    <source>
        <dbReference type="EMBL" id="THC87749.1"/>
    </source>
</evidence>
<organism evidence="9 10">
    <name type="scientific">Aspergillus tanneri</name>
    <dbReference type="NCBI Taxonomy" id="1220188"/>
    <lineage>
        <taxon>Eukaryota</taxon>
        <taxon>Fungi</taxon>
        <taxon>Dikarya</taxon>
        <taxon>Ascomycota</taxon>
        <taxon>Pezizomycotina</taxon>
        <taxon>Eurotiomycetes</taxon>
        <taxon>Eurotiomycetidae</taxon>
        <taxon>Eurotiales</taxon>
        <taxon>Aspergillaceae</taxon>
        <taxon>Aspergillus</taxon>
        <taxon>Aspergillus subgen. Circumdati</taxon>
    </lineage>
</organism>
<evidence type="ECO:0000256" key="4">
    <source>
        <dbReference type="ARBA" id="ARBA00022692"/>
    </source>
</evidence>
<evidence type="ECO:0000256" key="3">
    <source>
        <dbReference type="ARBA" id="ARBA00022679"/>
    </source>
</evidence>
<reference evidence="9 10" key="1">
    <citation type="submission" date="2019-03" db="EMBL/GenBank/DDBJ databases">
        <title>The genome sequence of a newly discovered highly antifungal drug resistant Aspergillus species, Aspergillus tanneri NIH 1004.</title>
        <authorList>
            <person name="Mounaud S."/>
            <person name="Singh I."/>
            <person name="Joardar V."/>
            <person name="Pakala S."/>
            <person name="Pakala S."/>
            <person name="Venepally P."/>
            <person name="Hoover J."/>
            <person name="Nierman W."/>
            <person name="Chung J."/>
            <person name="Losada L."/>
        </authorList>
    </citation>
    <scope>NUCLEOTIDE SEQUENCE [LARGE SCALE GENOMIC DNA]</scope>
    <source>
        <strain evidence="9 10">NIH1004</strain>
    </source>
</reference>
<keyword evidence="4" id="KW-0812">Transmembrane</keyword>
<evidence type="ECO:0000313" key="10">
    <source>
        <dbReference type="Proteomes" id="UP000308092"/>
    </source>
</evidence>
<evidence type="ECO:0000259" key="8">
    <source>
        <dbReference type="Pfam" id="PF13439"/>
    </source>
</evidence>
<dbReference type="InterPro" id="IPR027054">
    <property type="entry name" value="ALG2"/>
</dbReference>
<dbReference type="VEuPathDB" id="FungiDB:EYZ11_012806"/>
<sequence>MPSLQRSNVIIIHPDLGIGGAERLIIDVALALQARGHRVTIYTSHRDKTHCFEEARDGTLDVRVRGNTVFPAHVVERAGICAYDSDSGVE</sequence>
<keyword evidence="5" id="KW-0256">Endoplasmic reticulum</keyword>
<keyword evidence="10" id="KW-1185">Reference proteome</keyword>
<proteinExistence type="predicted"/>
<evidence type="ECO:0000256" key="7">
    <source>
        <dbReference type="ARBA" id="ARBA00023136"/>
    </source>
</evidence>
<evidence type="ECO:0000256" key="5">
    <source>
        <dbReference type="ARBA" id="ARBA00022824"/>
    </source>
</evidence>
<dbReference type="Pfam" id="PF13439">
    <property type="entry name" value="Glyco_transf_4"/>
    <property type="match status" value="1"/>
</dbReference>
<keyword evidence="7" id="KW-0472">Membrane</keyword>